<dbReference type="GO" id="GO:0061630">
    <property type="term" value="F:ubiquitin protein ligase activity"/>
    <property type="evidence" value="ECO:0007669"/>
    <property type="project" value="TreeGrafter"/>
</dbReference>
<reference evidence="4" key="1">
    <citation type="submission" date="2021-02" db="EMBL/GenBank/DDBJ databases">
        <authorList>
            <person name="Nowell W R."/>
        </authorList>
    </citation>
    <scope>NUCLEOTIDE SEQUENCE</scope>
</reference>
<dbReference type="SUPFAM" id="SSF101898">
    <property type="entry name" value="NHL repeat"/>
    <property type="match status" value="2"/>
</dbReference>
<dbReference type="Pfam" id="PF13649">
    <property type="entry name" value="Methyltransf_25"/>
    <property type="match status" value="1"/>
</dbReference>
<dbReference type="AlphaFoldDB" id="A0A815MBI7"/>
<dbReference type="Gene3D" id="2.40.10.500">
    <property type="match status" value="1"/>
</dbReference>
<organism evidence="4 5">
    <name type="scientific">Adineta steineri</name>
    <dbReference type="NCBI Taxonomy" id="433720"/>
    <lineage>
        <taxon>Eukaryota</taxon>
        <taxon>Metazoa</taxon>
        <taxon>Spiralia</taxon>
        <taxon>Gnathifera</taxon>
        <taxon>Rotifera</taxon>
        <taxon>Eurotatoria</taxon>
        <taxon>Bdelloidea</taxon>
        <taxon>Adinetida</taxon>
        <taxon>Adinetidae</taxon>
        <taxon>Adineta</taxon>
    </lineage>
</organism>
<dbReference type="InterPro" id="IPR050952">
    <property type="entry name" value="TRIM-NHL_E3_ligases"/>
</dbReference>
<feature type="repeat" description="NHL" evidence="2">
    <location>
        <begin position="488"/>
        <end position="519"/>
    </location>
</feature>
<evidence type="ECO:0000313" key="5">
    <source>
        <dbReference type="Proteomes" id="UP000663860"/>
    </source>
</evidence>
<dbReference type="Gene3D" id="3.40.50.150">
    <property type="entry name" value="Vaccinia Virus protein VP39"/>
    <property type="match status" value="1"/>
</dbReference>
<feature type="non-terminal residue" evidence="4">
    <location>
        <position position="777"/>
    </location>
</feature>
<protein>
    <recommendedName>
        <fullName evidence="3">Methyltransferase domain-containing protein</fullName>
    </recommendedName>
</protein>
<proteinExistence type="predicted"/>
<dbReference type="GO" id="GO:0008270">
    <property type="term" value="F:zinc ion binding"/>
    <property type="evidence" value="ECO:0007669"/>
    <property type="project" value="UniProtKB-KW"/>
</dbReference>
<dbReference type="SUPFAM" id="SSF53335">
    <property type="entry name" value="S-adenosyl-L-methionine-dependent methyltransferases"/>
    <property type="match status" value="1"/>
</dbReference>
<sequence>MVNFDADNILTLIKRSLSHVKLNFPVECALDVGCGAGNMSRLLIKEKLAEYVVGVDKSQDMLKYAKAGSIDDTVHYNYVNANVASDDLLTIVGKKVPLIVQTYMLNHAETSNQLLHILSNIAKVSCGLFVGIIPNPNRDYASDAVKKLIKYGIKFTVPEEKKSFKDGMSYQTTFGHDTPQEVTLVDHWYSTSTYEKMFEQAGFNFLEWVPVEAIRNKDNAFLADLIQCVPYNQPKFCSSATWKPNAKTFADSSTIGVNPYGIFINTNNTIYVADREVNRVQIWFEGDMNPTKTFYGGMISPFGIFISVNGDVYVDNGNLGVVDKWIWNSTSSTTAMYVMGTCHGLFIDASNNLYCSLGDFNIVIKKSLNDTTNTTTVVVGNGTSGLESNMLNNPHGIFIDINFNLYVADHDNHRIQLFQPGELNAITVAGDGSLNITITLAFPTGIILDGNGYLFISDTNNNRIVGSSSDGYRCIVGCDGVSGLGSNQLNAPWGISFDSYGNLFVADAYNNRIQKFMLATNCGPSYNQPKFCSSATWNPNATNFANSSTVGVGPYGIFINTNNTVYVADREVNRIQVWFEGDMNPAKTLSGGLTSPFGIFASANGDVFVDNGNSYQVDKWAWNSTSSITAMYVMGTCHGLFIDTSNNLYCSLGDFNLVIKELLNDTTGTQITAAGNGTSGLESNMLNNPHGIFIDINFNLYVADRDNHRIQLFQQGELNAITVAGDGSLNITITLAYPTGIILDGNGYLFISDTNNNRIVGSSSDGYRCIVGCDGVS</sequence>
<name>A0A815MBI7_9BILA</name>
<evidence type="ECO:0000256" key="2">
    <source>
        <dbReference type="PROSITE-ProRule" id="PRU00504"/>
    </source>
</evidence>
<dbReference type="InterPro" id="IPR041698">
    <property type="entry name" value="Methyltransf_25"/>
</dbReference>
<feature type="repeat" description="NHL" evidence="2">
    <location>
        <begin position="686"/>
        <end position="716"/>
    </location>
</feature>
<gene>
    <name evidence="4" type="ORF">IZO911_LOCUS40444</name>
</gene>
<dbReference type="CDD" id="cd05819">
    <property type="entry name" value="NHL"/>
    <property type="match status" value="1"/>
</dbReference>
<evidence type="ECO:0000256" key="1">
    <source>
        <dbReference type="ARBA" id="ARBA00022737"/>
    </source>
</evidence>
<dbReference type="Gene3D" id="2.120.10.30">
    <property type="entry name" value="TolB, C-terminal domain"/>
    <property type="match status" value="2"/>
</dbReference>
<evidence type="ECO:0000259" key="3">
    <source>
        <dbReference type="Pfam" id="PF13649"/>
    </source>
</evidence>
<dbReference type="PANTHER" id="PTHR24104:SF25">
    <property type="entry name" value="PROTEIN LIN-41"/>
    <property type="match status" value="1"/>
</dbReference>
<dbReference type="Pfam" id="PF01436">
    <property type="entry name" value="NHL"/>
    <property type="match status" value="1"/>
</dbReference>
<dbReference type="PANTHER" id="PTHR24104">
    <property type="entry name" value="E3 UBIQUITIN-PROTEIN LIGASE NHLRC1-RELATED"/>
    <property type="match status" value="1"/>
</dbReference>
<dbReference type="Proteomes" id="UP000663860">
    <property type="component" value="Unassembled WGS sequence"/>
</dbReference>
<dbReference type="EMBL" id="CAJNOE010001369">
    <property type="protein sequence ID" value="CAF1417148.1"/>
    <property type="molecule type" value="Genomic_DNA"/>
</dbReference>
<dbReference type="PROSITE" id="PS51125">
    <property type="entry name" value="NHL"/>
    <property type="match status" value="3"/>
</dbReference>
<dbReference type="InterPro" id="IPR029063">
    <property type="entry name" value="SAM-dependent_MTases_sf"/>
</dbReference>
<dbReference type="InterPro" id="IPR001258">
    <property type="entry name" value="NHL_repeat"/>
</dbReference>
<keyword evidence="1" id="KW-0677">Repeat</keyword>
<dbReference type="InterPro" id="IPR011042">
    <property type="entry name" value="6-blade_b-propeller_TolB-like"/>
</dbReference>
<comment type="caution">
    <text evidence="4">The sequence shown here is derived from an EMBL/GenBank/DDBJ whole genome shotgun (WGS) entry which is preliminary data.</text>
</comment>
<dbReference type="CDD" id="cd02440">
    <property type="entry name" value="AdoMet_MTases"/>
    <property type="match status" value="1"/>
</dbReference>
<feature type="domain" description="Methyltransferase" evidence="3">
    <location>
        <begin position="30"/>
        <end position="123"/>
    </location>
</feature>
<accession>A0A815MBI7</accession>
<evidence type="ECO:0000313" key="4">
    <source>
        <dbReference type="EMBL" id="CAF1417148.1"/>
    </source>
</evidence>
<dbReference type="GO" id="GO:0000209">
    <property type="term" value="P:protein polyubiquitination"/>
    <property type="evidence" value="ECO:0007669"/>
    <property type="project" value="TreeGrafter"/>
</dbReference>
<dbReference type="GO" id="GO:0043161">
    <property type="term" value="P:proteasome-mediated ubiquitin-dependent protein catabolic process"/>
    <property type="evidence" value="ECO:0007669"/>
    <property type="project" value="TreeGrafter"/>
</dbReference>
<feature type="repeat" description="NHL" evidence="2">
    <location>
        <begin position="391"/>
        <end position="421"/>
    </location>
</feature>